<dbReference type="InterPro" id="IPR012340">
    <property type="entry name" value="NA-bd_OB-fold"/>
</dbReference>
<gene>
    <name evidence="4" type="ORF">TASK_LOCUS7329</name>
</gene>
<dbReference type="WBParaSite" id="TASK_0000732801-mRNA-1">
    <property type="protein sequence ID" value="TASK_0000732801-mRNA-1"/>
    <property type="gene ID" value="TASK_0000732801"/>
</dbReference>
<feature type="region of interest" description="Disordered" evidence="2">
    <location>
        <begin position="131"/>
        <end position="154"/>
    </location>
</feature>
<dbReference type="STRING" id="60517.A0A158R9I9"/>
<dbReference type="GO" id="GO:0003723">
    <property type="term" value="F:RNA binding"/>
    <property type="evidence" value="ECO:0007669"/>
    <property type="project" value="InterPro"/>
</dbReference>
<dbReference type="EMBL" id="UYRS01018603">
    <property type="protein sequence ID" value="VDK38201.1"/>
    <property type="molecule type" value="Genomic_DNA"/>
</dbReference>
<dbReference type="PROSITE" id="PS01175">
    <property type="entry name" value="RIBONUCLEASE_II"/>
    <property type="match status" value="1"/>
</dbReference>
<feature type="compositionally biased region" description="Low complexity" evidence="2">
    <location>
        <begin position="140"/>
        <end position="153"/>
    </location>
</feature>
<dbReference type="InterPro" id="IPR050180">
    <property type="entry name" value="RNR_Ribonuclease"/>
</dbReference>
<dbReference type="AlphaFoldDB" id="A0A158R9I9"/>
<dbReference type="GO" id="GO:0006402">
    <property type="term" value="P:mRNA catabolic process"/>
    <property type="evidence" value="ECO:0007669"/>
    <property type="project" value="TreeGrafter"/>
</dbReference>
<evidence type="ECO:0000256" key="2">
    <source>
        <dbReference type="SAM" id="MobiDB-lite"/>
    </source>
</evidence>
<name>A0A158R9I9_TAEAS</name>
<evidence type="ECO:0000313" key="6">
    <source>
        <dbReference type="WBParaSite" id="TASK_0000732801-mRNA-1"/>
    </source>
</evidence>
<reference evidence="4 5" key="2">
    <citation type="submission" date="2018-11" db="EMBL/GenBank/DDBJ databases">
        <authorList>
            <consortium name="Pathogen Informatics"/>
        </authorList>
    </citation>
    <scope>NUCLEOTIDE SEQUENCE [LARGE SCALE GENOMIC DNA]</scope>
</reference>
<sequence>MRVKPVARLKFLIYKQCLVSITRFKSAGSFRSYDSYWPRPFINRMLNTDLLVEGRLCYTSENSAYVVNPSDGNRILIFAKALNRALPNDIVAVKLNRPEQWRVRAFLEDHDDRLNRTTSPIIPAEAEEEFLDESDDDLEPSSSTVNNNPTTTPHFQLTMESGPGWRGSAAATNGGAEVFYPTVREVLQTSPLLMPRLFPGVSSVLALQEQKPLSPLPSRYLMRTGRVVGVLAEDSASRRLVGSLVFESALLLPSAFVEAEGLDEFTRPRQGVVEGRDGLPMAVPSVNCFFVPERVYCPRVKLIPSSVPEDLWENPHKAEGVRYVCKIQDWPSTSPYPKGILRGQIGDPREIEPATQEILLSHGIYEDEFTEDMLKDLPASEEEFQIPNYEYLRRRDFRSHCVVSVDPSTAKDLDDALHVKISTKDVFEVGVHIADVSFFVRPLTPLDQEAANRTTSIYLVQRVIPMLPAILSERLCSLNPGVDRLTFSVVFKVDKEGNVLDVWFGRSVIRSCARLSYEDATALLETPHEELDSLASRISVQGPFSLSNIKRSITYLDMLAQKMRKRRIENGALLLDKVQLQFDLIPNVEELKQFPSTCSTSSKEAVEADAKKLERNGEPVGPSQAGWPRGYVVKQSGRAHHLIEEWMLAANQAVARRLFYHVIRQKHQEILHNADVSTVTTPTVIATIGSSSTRPTGLERSKGLRASSMGTILRRHPAPKVSKVEELVKIAGSAGIPVDTSSGGAIRASLDAYIARLREESTPESEVESISTALSYLTYMRMQMALYFNVEDVVDRAIRKARNGEVSEVSPLASDAAGAAPFPPTSHESWESSLLKFSHHFGLNVPLYTHFTSPIRRYADLLVHRQLADLLGCGHWSCRKPSISPAPSTGNTSTVACTPRRLTAQAAWCNRMRRETRRAQEESQQLFLAAWIKSSGSVQENAVVLGLGNTKIQLLVPSCGLVLNHQLQKFCRKATSWQMGSDRGAKGDATHAPCVTVRWEEGKKEETEENEKGKLTASTTTKLSILSVCPVRLTCGPMGFYVKAELLPPLNPLLPLSSALETEQVSLEDMCTVGCDAK</sequence>
<evidence type="ECO:0000256" key="1">
    <source>
        <dbReference type="RuleBase" id="RU003901"/>
    </source>
</evidence>
<dbReference type="InterPro" id="IPR041505">
    <property type="entry name" value="Dis3_CSD2"/>
</dbReference>
<evidence type="ECO:0000313" key="5">
    <source>
        <dbReference type="Proteomes" id="UP000282613"/>
    </source>
</evidence>
<keyword evidence="5" id="KW-1185">Reference proteome</keyword>
<dbReference type="SMART" id="SM00955">
    <property type="entry name" value="RNB"/>
    <property type="match status" value="1"/>
</dbReference>
<dbReference type="GO" id="GO:0000175">
    <property type="term" value="F:3'-5'-RNA exonuclease activity"/>
    <property type="evidence" value="ECO:0007669"/>
    <property type="project" value="TreeGrafter"/>
</dbReference>
<feature type="domain" description="RNB" evidence="3">
    <location>
        <begin position="394"/>
        <end position="873"/>
    </location>
</feature>
<dbReference type="InterPro" id="IPR001900">
    <property type="entry name" value="RNase_II/R"/>
</dbReference>
<dbReference type="Gene3D" id="2.40.50.700">
    <property type="match status" value="1"/>
</dbReference>
<accession>A0A158R9I9</accession>
<dbReference type="PANTHER" id="PTHR23355">
    <property type="entry name" value="RIBONUCLEASE"/>
    <property type="match status" value="1"/>
</dbReference>
<evidence type="ECO:0000259" key="3">
    <source>
        <dbReference type="SMART" id="SM00955"/>
    </source>
</evidence>
<evidence type="ECO:0000313" key="4">
    <source>
        <dbReference type="EMBL" id="VDK38201.1"/>
    </source>
</evidence>
<dbReference type="Gene3D" id="2.40.50.690">
    <property type="match status" value="1"/>
</dbReference>
<comment type="similarity">
    <text evidence="1">Belongs to the RNR ribonuclease family.</text>
</comment>
<dbReference type="Pfam" id="PF00773">
    <property type="entry name" value="RNB"/>
    <property type="match status" value="2"/>
</dbReference>
<dbReference type="OrthoDB" id="372421at2759"/>
<dbReference type="GO" id="GO:0000932">
    <property type="term" value="C:P-body"/>
    <property type="evidence" value="ECO:0007669"/>
    <property type="project" value="TreeGrafter"/>
</dbReference>
<organism evidence="6">
    <name type="scientific">Taenia asiatica</name>
    <name type="common">Asian tapeworm</name>
    <dbReference type="NCBI Taxonomy" id="60517"/>
    <lineage>
        <taxon>Eukaryota</taxon>
        <taxon>Metazoa</taxon>
        <taxon>Spiralia</taxon>
        <taxon>Lophotrochozoa</taxon>
        <taxon>Platyhelminthes</taxon>
        <taxon>Cestoda</taxon>
        <taxon>Eucestoda</taxon>
        <taxon>Cyclophyllidea</taxon>
        <taxon>Taeniidae</taxon>
        <taxon>Taenia</taxon>
    </lineage>
</organism>
<dbReference type="PANTHER" id="PTHR23355:SF9">
    <property type="entry name" value="DIS3-LIKE EXONUCLEASE 2"/>
    <property type="match status" value="1"/>
</dbReference>
<proteinExistence type="inferred from homology"/>
<dbReference type="Proteomes" id="UP000282613">
    <property type="component" value="Unassembled WGS sequence"/>
</dbReference>
<protein>
    <submittedName>
        <fullName evidence="6">RNB domain-containing protein</fullName>
    </submittedName>
</protein>
<dbReference type="SUPFAM" id="SSF50249">
    <property type="entry name" value="Nucleic acid-binding proteins"/>
    <property type="match status" value="3"/>
</dbReference>
<dbReference type="Pfam" id="PF17849">
    <property type="entry name" value="OB_Dis3"/>
    <property type="match status" value="1"/>
</dbReference>
<reference evidence="6" key="1">
    <citation type="submission" date="2016-04" db="UniProtKB">
        <authorList>
            <consortium name="WormBaseParasite"/>
        </authorList>
    </citation>
    <scope>IDENTIFICATION</scope>
</reference>
<dbReference type="InterPro" id="IPR022966">
    <property type="entry name" value="RNase_II/R_CS"/>
</dbReference>